<dbReference type="Proteomes" id="UP000054988">
    <property type="component" value="Unassembled WGS sequence"/>
</dbReference>
<dbReference type="SUPFAM" id="SSF52317">
    <property type="entry name" value="Class I glutamine amidotransferase-like"/>
    <property type="match status" value="1"/>
</dbReference>
<dbReference type="EC" id="4.2.1.130" evidence="1"/>
<sequence>MSVFHPTPFHLKQKMIIVIACKLKLSGHPRTALRVLKPSGTRFRVHGANMECDPRGKKNVLQLFPLVLYLRMSSILFVFTSADKTLTGAQTGYYLPEAAHPYYVLAPHFKIDFASPKGANPPLDESSVKMFAKDNESVQWLNDETVKAKLASTKKLTEVNPDDYDVTVQPSIYLSTRPTQSLAQRAGKITAAVCHGPAALAAVTGADGKSIFAGRKATGFSNAEEEQVGKVKDVPFLLEDKIKQLGGQYEKAAELWGPKVLVDGNLYTGQNPNSARAIGEAILAALKK</sequence>
<dbReference type="InterPro" id="IPR029062">
    <property type="entry name" value="Class_I_gatase-like"/>
</dbReference>
<organism evidence="7 8">
    <name type="scientific">Moniliophthora roreri</name>
    <name type="common">Frosty pod rot fungus</name>
    <name type="synonym">Monilia roreri</name>
    <dbReference type="NCBI Taxonomy" id="221103"/>
    <lineage>
        <taxon>Eukaryota</taxon>
        <taxon>Fungi</taxon>
        <taxon>Dikarya</taxon>
        <taxon>Basidiomycota</taxon>
        <taxon>Agaricomycotina</taxon>
        <taxon>Agaricomycetes</taxon>
        <taxon>Agaricomycetidae</taxon>
        <taxon>Agaricales</taxon>
        <taxon>Marasmiineae</taxon>
        <taxon>Marasmiaceae</taxon>
        <taxon>Moniliophthora</taxon>
    </lineage>
</organism>
<evidence type="ECO:0000256" key="2">
    <source>
        <dbReference type="ARBA" id="ARBA00023016"/>
    </source>
</evidence>
<dbReference type="InterPro" id="IPR002818">
    <property type="entry name" value="DJ-1/PfpI"/>
</dbReference>
<evidence type="ECO:0000256" key="4">
    <source>
        <dbReference type="ARBA" id="ARBA00038493"/>
    </source>
</evidence>
<dbReference type="PANTHER" id="PTHR48094">
    <property type="entry name" value="PROTEIN/NUCLEIC ACID DEGLYCASE DJ-1-RELATED"/>
    <property type="match status" value="1"/>
</dbReference>
<dbReference type="EMBL" id="LATX01002123">
    <property type="protein sequence ID" value="KTB34070.1"/>
    <property type="molecule type" value="Genomic_DNA"/>
</dbReference>
<reference evidence="7 8" key="1">
    <citation type="submission" date="2015-12" db="EMBL/GenBank/DDBJ databases">
        <title>Draft genome sequence of Moniliophthora roreri, the causal agent of frosty pod rot of cacao.</title>
        <authorList>
            <person name="Aime M.C."/>
            <person name="Diaz-Valderrama J.R."/>
            <person name="Kijpornyongpan T."/>
            <person name="Phillips-Mora W."/>
        </authorList>
    </citation>
    <scope>NUCLEOTIDE SEQUENCE [LARGE SCALE GENOMIC DNA]</scope>
    <source>
        <strain evidence="7 8">MCA 2952</strain>
    </source>
</reference>
<evidence type="ECO:0000313" key="7">
    <source>
        <dbReference type="EMBL" id="KTB34070.1"/>
    </source>
</evidence>
<dbReference type="CDD" id="cd03141">
    <property type="entry name" value="GATase1_Hsp31_like"/>
    <property type="match status" value="1"/>
</dbReference>
<keyword evidence="2" id="KW-0346">Stress response</keyword>
<dbReference type="Gene3D" id="3.40.50.880">
    <property type="match status" value="2"/>
</dbReference>
<comment type="similarity">
    <text evidence="4">Belongs to the peptidase C56 family. HSP31-like subfamily.</text>
</comment>
<dbReference type="GO" id="GO:0005737">
    <property type="term" value="C:cytoplasm"/>
    <property type="evidence" value="ECO:0007669"/>
    <property type="project" value="TreeGrafter"/>
</dbReference>
<comment type="catalytic activity">
    <reaction evidence="5">
        <text>methylglyoxal + H2O = (R)-lactate + H(+)</text>
        <dbReference type="Rhea" id="RHEA:27754"/>
        <dbReference type="ChEBI" id="CHEBI:15377"/>
        <dbReference type="ChEBI" id="CHEBI:15378"/>
        <dbReference type="ChEBI" id="CHEBI:16004"/>
        <dbReference type="ChEBI" id="CHEBI:17158"/>
        <dbReference type="EC" id="4.2.1.130"/>
    </reaction>
</comment>
<name>A0A0W0FCP9_MONRR</name>
<dbReference type="AlphaFoldDB" id="A0A0W0FCP9"/>
<dbReference type="PANTHER" id="PTHR48094:SF11">
    <property type="entry name" value="GLUTATHIONE-INDEPENDENT GLYOXALASE HSP31-RELATED"/>
    <property type="match status" value="1"/>
</dbReference>
<comment type="caution">
    <text evidence="7">The sequence shown here is derived from an EMBL/GenBank/DDBJ whole genome shotgun (WGS) entry which is preliminary data.</text>
</comment>
<dbReference type="InterPro" id="IPR050325">
    <property type="entry name" value="Prot/Nucl_acid_deglycase"/>
</dbReference>
<evidence type="ECO:0000259" key="6">
    <source>
        <dbReference type="Pfam" id="PF01965"/>
    </source>
</evidence>
<evidence type="ECO:0000313" key="8">
    <source>
        <dbReference type="Proteomes" id="UP000054988"/>
    </source>
</evidence>
<dbReference type="eggNOG" id="ENOG502RZ3Y">
    <property type="taxonomic scope" value="Eukaryota"/>
</dbReference>
<proteinExistence type="inferred from homology"/>
<feature type="domain" description="DJ-1/PfpI" evidence="6">
    <location>
        <begin position="128"/>
        <end position="284"/>
    </location>
</feature>
<accession>A0A0W0FCP9</accession>
<dbReference type="GO" id="GO:0019243">
    <property type="term" value="P:methylglyoxal catabolic process to D-lactate via S-lactoyl-glutathione"/>
    <property type="evidence" value="ECO:0007669"/>
    <property type="project" value="TreeGrafter"/>
</dbReference>
<dbReference type="GO" id="GO:0019172">
    <property type="term" value="F:glyoxalase III activity"/>
    <property type="evidence" value="ECO:0007669"/>
    <property type="project" value="UniProtKB-EC"/>
</dbReference>
<evidence type="ECO:0000256" key="3">
    <source>
        <dbReference type="ARBA" id="ARBA00023239"/>
    </source>
</evidence>
<dbReference type="Pfam" id="PF01965">
    <property type="entry name" value="DJ-1_PfpI"/>
    <property type="match status" value="1"/>
</dbReference>
<evidence type="ECO:0000256" key="5">
    <source>
        <dbReference type="ARBA" id="ARBA00048082"/>
    </source>
</evidence>
<protein>
    <recommendedName>
        <fullName evidence="1">D-lactate dehydratase</fullName>
        <ecNumber evidence="1">4.2.1.130</ecNumber>
    </recommendedName>
</protein>
<evidence type="ECO:0000256" key="1">
    <source>
        <dbReference type="ARBA" id="ARBA00013134"/>
    </source>
</evidence>
<gene>
    <name evidence="7" type="ORF">WG66_13496</name>
</gene>
<keyword evidence="3" id="KW-0456">Lyase</keyword>